<dbReference type="EMBL" id="JAJSOF020000025">
    <property type="protein sequence ID" value="KAJ4434577.1"/>
    <property type="molecule type" value="Genomic_DNA"/>
</dbReference>
<name>A0ABQ8SKC7_PERAM</name>
<comment type="caution">
    <text evidence="1">The sequence shown here is derived from an EMBL/GenBank/DDBJ whole genome shotgun (WGS) entry which is preliminary data.</text>
</comment>
<keyword evidence="2" id="KW-1185">Reference proteome</keyword>
<proteinExistence type="predicted"/>
<gene>
    <name evidence="1" type="ORF">ANN_23139</name>
</gene>
<sequence>MFATTYVCEKLFSTMKIVKTKFRSRLTDKYLRDQNCNEIVSFNKTLDQVRSQIVVSYYYCSLFFERDGSTEISQNFASVAQTTTYTVAMTAIDPSSSSVPISLQRDVIVVHRSAQRGGQDVYDQRITLSFLYYRSVGRGQGKGQGRRDATLW</sequence>
<protein>
    <recommendedName>
        <fullName evidence="3">HAT C-terminal dimerisation domain-containing protein</fullName>
    </recommendedName>
</protein>
<organism evidence="1 2">
    <name type="scientific">Periplaneta americana</name>
    <name type="common">American cockroach</name>
    <name type="synonym">Blatta americana</name>
    <dbReference type="NCBI Taxonomy" id="6978"/>
    <lineage>
        <taxon>Eukaryota</taxon>
        <taxon>Metazoa</taxon>
        <taxon>Ecdysozoa</taxon>
        <taxon>Arthropoda</taxon>
        <taxon>Hexapoda</taxon>
        <taxon>Insecta</taxon>
        <taxon>Pterygota</taxon>
        <taxon>Neoptera</taxon>
        <taxon>Polyneoptera</taxon>
        <taxon>Dictyoptera</taxon>
        <taxon>Blattodea</taxon>
        <taxon>Blattoidea</taxon>
        <taxon>Blattidae</taxon>
        <taxon>Blattinae</taxon>
        <taxon>Periplaneta</taxon>
    </lineage>
</organism>
<dbReference type="Proteomes" id="UP001148838">
    <property type="component" value="Unassembled WGS sequence"/>
</dbReference>
<evidence type="ECO:0000313" key="1">
    <source>
        <dbReference type="EMBL" id="KAJ4434577.1"/>
    </source>
</evidence>
<evidence type="ECO:0000313" key="2">
    <source>
        <dbReference type="Proteomes" id="UP001148838"/>
    </source>
</evidence>
<accession>A0ABQ8SKC7</accession>
<evidence type="ECO:0008006" key="3">
    <source>
        <dbReference type="Google" id="ProtNLM"/>
    </source>
</evidence>
<reference evidence="1 2" key="1">
    <citation type="journal article" date="2022" name="Allergy">
        <title>Genome assembly and annotation of Periplaneta americana reveal a comprehensive cockroach allergen profile.</title>
        <authorList>
            <person name="Wang L."/>
            <person name="Xiong Q."/>
            <person name="Saelim N."/>
            <person name="Wang L."/>
            <person name="Nong W."/>
            <person name="Wan A.T."/>
            <person name="Shi M."/>
            <person name="Liu X."/>
            <person name="Cao Q."/>
            <person name="Hui J.H.L."/>
            <person name="Sookrung N."/>
            <person name="Leung T.F."/>
            <person name="Tungtrongchitr A."/>
            <person name="Tsui S.K.W."/>
        </authorList>
    </citation>
    <scope>NUCLEOTIDE SEQUENCE [LARGE SCALE GENOMIC DNA]</scope>
    <source>
        <strain evidence="1">PWHHKU_190912</strain>
    </source>
</reference>